<evidence type="ECO:0000256" key="5">
    <source>
        <dbReference type="ARBA" id="ARBA00023136"/>
    </source>
</evidence>
<comment type="caution">
    <text evidence="7">The sequence shown here is derived from an EMBL/GenBank/DDBJ whole genome shotgun (WGS) entry which is preliminary data.</text>
</comment>
<evidence type="ECO:0008006" key="9">
    <source>
        <dbReference type="Google" id="ProtNLM"/>
    </source>
</evidence>
<gene>
    <name evidence="7" type="ORF">EZV62_024071</name>
</gene>
<keyword evidence="4 6" id="KW-1133">Transmembrane helix</keyword>
<name>A0A5C7H3R6_9ROSI</name>
<comment type="similarity">
    <text evidence="2">Belongs to the tetraspanin (TM4SF) family.</text>
</comment>
<feature type="transmembrane region" description="Helical" evidence="6">
    <location>
        <begin position="43"/>
        <end position="64"/>
    </location>
</feature>
<keyword evidence="5 6" id="KW-0472">Membrane</keyword>
<dbReference type="InterPro" id="IPR018499">
    <property type="entry name" value="Tetraspanin/Peripherin"/>
</dbReference>
<evidence type="ECO:0000256" key="2">
    <source>
        <dbReference type="ARBA" id="ARBA00006840"/>
    </source>
</evidence>
<feature type="transmembrane region" description="Helical" evidence="6">
    <location>
        <begin position="7"/>
        <end position="31"/>
    </location>
</feature>
<evidence type="ECO:0000256" key="4">
    <source>
        <dbReference type="ARBA" id="ARBA00022989"/>
    </source>
</evidence>
<feature type="transmembrane region" description="Helical" evidence="6">
    <location>
        <begin position="228"/>
        <end position="249"/>
    </location>
</feature>
<dbReference type="OrthoDB" id="672773at2759"/>
<sequence>MVRVSNFLVGFLNLLSFILGLAAIAMSLYFFLSSGDTKCQKFLVTPLLVIGMFLTVVSLMGFVGSSCRVNFLLVIYLIVVFFMILGILAFTVFLFMVTNARVAGVFDKTKTMDYSNWLQNHFVNGNKWNDIKNCLKDSHLCSRIGSHGSVAEFYKKNLTPIQDSCCNPPKECGFEYKNATLWTAPKKGPAVADSDCKTWSNEHQTLCYDCNSCKRGFLSNIKKEWRNLMIFNLCVLLLMICTYTFGCCAKRNNRRDSKFSGYYSNY</sequence>
<reference evidence="8" key="1">
    <citation type="journal article" date="2019" name="Gigascience">
        <title>De novo genome assembly of the endangered Acer yangbiense, a plant species with extremely small populations endemic to Yunnan Province, China.</title>
        <authorList>
            <person name="Yang J."/>
            <person name="Wariss H.M."/>
            <person name="Tao L."/>
            <person name="Zhang R."/>
            <person name="Yun Q."/>
            <person name="Hollingsworth P."/>
            <person name="Dao Z."/>
            <person name="Luo G."/>
            <person name="Guo H."/>
            <person name="Ma Y."/>
            <person name="Sun W."/>
        </authorList>
    </citation>
    <scope>NUCLEOTIDE SEQUENCE [LARGE SCALE GENOMIC DNA]</scope>
    <source>
        <strain evidence="8">cv. Malutang</strain>
    </source>
</reference>
<dbReference type="PANTHER" id="PTHR32191">
    <property type="entry name" value="TETRASPANIN-8-RELATED"/>
    <property type="match status" value="1"/>
</dbReference>
<feature type="transmembrane region" description="Helical" evidence="6">
    <location>
        <begin position="71"/>
        <end position="97"/>
    </location>
</feature>
<organism evidence="7 8">
    <name type="scientific">Acer yangbiense</name>
    <dbReference type="NCBI Taxonomy" id="1000413"/>
    <lineage>
        <taxon>Eukaryota</taxon>
        <taxon>Viridiplantae</taxon>
        <taxon>Streptophyta</taxon>
        <taxon>Embryophyta</taxon>
        <taxon>Tracheophyta</taxon>
        <taxon>Spermatophyta</taxon>
        <taxon>Magnoliopsida</taxon>
        <taxon>eudicotyledons</taxon>
        <taxon>Gunneridae</taxon>
        <taxon>Pentapetalae</taxon>
        <taxon>rosids</taxon>
        <taxon>malvids</taxon>
        <taxon>Sapindales</taxon>
        <taxon>Sapindaceae</taxon>
        <taxon>Hippocastanoideae</taxon>
        <taxon>Acereae</taxon>
        <taxon>Acer</taxon>
    </lineage>
</organism>
<proteinExistence type="inferred from homology"/>
<evidence type="ECO:0000313" key="7">
    <source>
        <dbReference type="EMBL" id="TXG51547.1"/>
    </source>
</evidence>
<evidence type="ECO:0000256" key="6">
    <source>
        <dbReference type="SAM" id="Phobius"/>
    </source>
</evidence>
<dbReference type="InterPro" id="IPR044991">
    <property type="entry name" value="TET_plant"/>
</dbReference>
<dbReference type="GO" id="GO:0009734">
    <property type="term" value="P:auxin-activated signaling pathway"/>
    <property type="evidence" value="ECO:0007669"/>
    <property type="project" value="InterPro"/>
</dbReference>
<dbReference type="GO" id="GO:0016020">
    <property type="term" value="C:membrane"/>
    <property type="evidence" value="ECO:0007669"/>
    <property type="project" value="UniProtKB-SubCell"/>
</dbReference>
<dbReference type="EMBL" id="VAHF01000011">
    <property type="protein sequence ID" value="TXG51547.1"/>
    <property type="molecule type" value="Genomic_DNA"/>
</dbReference>
<evidence type="ECO:0000256" key="3">
    <source>
        <dbReference type="ARBA" id="ARBA00022692"/>
    </source>
</evidence>
<protein>
    <recommendedName>
        <fullName evidence="9">Tetraspanin</fullName>
    </recommendedName>
</protein>
<dbReference type="AlphaFoldDB" id="A0A5C7H3R6"/>
<dbReference type="Proteomes" id="UP000323000">
    <property type="component" value="Chromosome 11"/>
</dbReference>
<evidence type="ECO:0000313" key="8">
    <source>
        <dbReference type="Proteomes" id="UP000323000"/>
    </source>
</evidence>
<keyword evidence="8" id="KW-1185">Reference proteome</keyword>
<keyword evidence="3 6" id="KW-0812">Transmembrane</keyword>
<comment type="subcellular location">
    <subcellularLocation>
        <location evidence="1">Membrane</location>
        <topology evidence="1">Multi-pass membrane protein</topology>
    </subcellularLocation>
</comment>
<evidence type="ECO:0000256" key="1">
    <source>
        <dbReference type="ARBA" id="ARBA00004141"/>
    </source>
</evidence>
<accession>A0A5C7H3R6</accession>
<dbReference type="Pfam" id="PF00335">
    <property type="entry name" value="Tetraspanin"/>
    <property type="match status" value="1"/>
</dbReference>